<proteinExistence type="inferred from homology"/>
<keyword evidence="7 10" id="KW-1133">Transmembrane helix</keyword>
<dbReference type="GO" id="GO:0016020">
    <property type="term" value="C:membrane"/>
    <property type="evidence" value="ECO:0007669"/>
    <property type="project" value="InterPro"/>
</dbReference>
<evidence type="ECO:0000256" key="5">
    <source>
        <dbReference type="ARBA" id="ARBA00022750"/>
    </source>
</evidence>
<evidence type="ECO:0000313" key="12">
    <source>
        <dbReference type="Proteomes" id="UP000003100"/>
    </source>
</evidence>
<evidence type="ECO:0000256" key="10">
    <source>
        <dbReference type="SAM" id="Phobius"/>
    </source>
</evidence>
<dbReference type="PATRIC" id="fig|476272.21.peg.688"/>
<keyword evidence="5" id="KW-0064">Aspartyl protease</keyword>
<dbReference type="GO" id="GO:0004190">
    <property type="term" value="F:aspartic-type endopeptidase activity"/>
    <property type="evidence" value="ECO:0007669"/>
    <property type="project" value="UniProtKB-KW"/>
</dbReference>
<sequence length="156" mass="17503">MKFLLLALGIFGVDYGLKDYTNSHRLQGEEEAILGGRMILRNYHNEGAALGFLKNYPKLNKGLSFFVLSGVIWEFLKKLAVRGEKLTKLGLCLLTGGGLNNCWERLRKGYVTDYLSFSVKNKKLKKLVFNLSDFCVFAGVLICGLSCLLKTGRKEI</sequence>
<dbReference type="RefSeq" id="WP_005950030.1">
    <property type="nucleotide sequence ID" value="NZ_CP136423.1"/>
</dbReference>
<keyword evidence="3" id="KW-0645">Protease</keyword>
<evidence type="ECO:0000313" key="11">
    <source>
        <dbReference type="EMBL" id="EEG48555.1"/>
    </source>
</evidence>
<keyword evidence="8 10" id="KW-0472">Membrane</keyword>
<name>C0CNV8_BLAHS</name>
<keyword evidence="12" id="KW-1185">Reference proteome</keyword>
<keyword evidence="2" id="KW-1003">Cell membrane</keyword>
<dbReference type="GO" id="GO:0006508">
    <property type="term" value="P:proteolysis"/>
    <property type="evidence" value="ECO:0007669"/>
    <property type="project" value="UniProtKB-KW"/>
</dbReference>
<keyword evidence="4 10" id="KW-0812">Transmembrane</keyword>
<accession>C0CNV8</accession>
<reference evidence="11 12" key="1">
    <citation type="submission" date="2009-01" db="EMBL/GenBank/DDBJ databases">
        <authorList>
            <person name="Fulton L."/>
            <person name="Clifton S."/>
            <person name="Fulton B."/>
            <person name="Xu J."/>
            <person name="Minx P."/>
            <person name="Pepin K.H."/>
            <person name="Johnson M."/>
            <person name="Bhonagiri V."/>
            <person name="Nash W.E."/>
            <person name="Mardis E.R."/>
            <person name="Wilson R.K."/>
        </authorList>
    </citation>
    <scope>NUCLEOTIDE SEQUENCE [LARGE SCALE GENOMIC DNA]</scope>
    <source>
        <strain evidence="12">DSM 10507 / JCM 14656 / S5a33</strain>
    </source>
</reference>
<reference evidence="11 12" key="2">
    <citation type="submission" date="2009-02" db="EMBL/GenBank/DDBJ databases">
        <title>Draft genome sequence of Blautia hydrogenotrophica DSM 10507 (Ruminococcus hydrogenotrophicus DSM 10507).</title>
        <authorList>
            <person name="Sudarsanam P."/>
            <person name="Ley R."/>
            <person name="Guruge J."/>
            <person name="Turnbaugh P.J."/>
            <person name="Mahowald M."/>
            <person name="Liep D."/>
            <person name="Gordon J."/>
        </authorList>
    </citation>
    <scope>NUCLEOTIDE SEQUENCE [LARGE SCALE GENOMIC DNA]</scope>
    <source>
        <strain evidence="12">DSM 10507 / JCM 14656 / S5a33</strain>
    </source>
</reference>
<dbReference type="EMBL" id="ACBZ01000139">
    <property type="protein sequence ID" value="EEG48555.1"/>
    <property type="molecule type" value="Genomic_DNA"/>
</dbReference>
<dbReference type="Proteomes" id="UP000003100">
    <property type="component" value="Unassembled WGS sequence"/>
</dbReference>
<evidence type="ECO:0000256" key="8">
    <source>
        <dbReference type="ARBA" id="ARBA00023136"/>
    </source>
</evidence>
<evidence type="ECO:0000256" key="9">
    <source>
        <dbReference type="RuleBase" id="RU004181"/>
    </source>
</evidence>
<protein>
    <submittedName>
        <fullName evidence="11">Uncharacterized protein</fullName>
    </submittedName>
</protein>
<dbReference type="InterPro" id="IPR001872">
    <property type="entry name" value="Peptidase_A8"/>
</dbReference>
<gene>
    <name evidence="11" type="ORF">RUMHYD_02557</name>
</gene>
<keyword evidence="6" id="KW-0378">Hydrolase</keyword>
<dbReference type="Pfam" id="PF01252">
    <property type="entry name" value="Peptidase_A8"/>
    <property type="match status" value="1"/>
</dbReference>
<dbReference type="eggNOG" id="COG0597">
    <property type="taxonomic scope" value="Bacteria"/>
</dbReference>
<evidence type="ECO:0000256" key="7">
    <source>
        <dbReference type="ARBA" id="ARBA00022989"/>
    </source>
</evidence>
<evidence type="ECO:0000256" key="1">
    <source>
        <dbReference type="ARBA" id="ARBA00006139"/>
    </source>
</evidence>
<evidence type="ECO:0000256" key="6">
    <source>
        <dbReference type="ARBA" id="ARBA00022801"/>
    </source>
</evidence>
<dbReference type="HOGENOM" id="CLU_083252_6_0_9"/>
<dbReference type="PANTHER" id="PTHR33695:SF1">
    <property type="entry name" value="LIPOPROTEIN SIGNAL PEPTIDASE"/>
    <property type="match status" value="1"/>
</dbReference>
<evidence type="ECO:0000256" key="4">
    <source>
        <dbReference type="ARBA" id="ARBA00022692"/>
    </source>
</evidence>
<organism evidence="11 12">
    <name type="scientific">Blautia hydrogenotrophica (strain DSM 10507 / JCM 14656 / S5a33)</name>
    <name type="common">Ruminococcus hydrogenotrophicus</name>
    <dbReference type="NCBI Taxonomy" id="476272"/>
    <lineage>
        <taxon>Bacteria</taxon>
        <taxon>Bacillati</taxon>
        <taxon>Bacillota</taxon>
        <taxon>Clostridia</taxon>
        <taxon>Lachnospirales</taxon>
        <taxon>Lachnospiraceae</taxon>
        <taxon>Blautia</taxon>
    </lineage>
</organism>
<comment type="similarity">
    <text evidence="1 9">Belongs to the peptidase A8 family.</text>
</comment>
<evidence type="ECO:0000256" key="3">
    <source>
        <dbReference type="ARBA" id="ARBA00022670"/>
    </source>
</evidence>
<dbReference type="GeneID" id="86822841"/>
<feature type="transmembrane region" description="Helical" evidence="10">
    <location>
        <begin position="127"/>
        <end position="149"/>
    </location>
</feature>
<dbReference type="PRINTS" id="PR00781">
    <property type="entry name" value="LIPOSIGPTASE"/>
</dbReference>
<dbReference type="PANTHER" id="PTHR33695">
    <property type="entry name" value="LIPOPROTEIN SIGNAL PEPTIDASE"/>
    <property type="match status" value="1"/>
</dbReference>
<evidence type="ECO:0000256" key="2">
    <source>
        <dbReference type="ARBA" id="ARBA00022475"/>
    </source>
</evidence>
<dbReference type="AlphaFoldDB" id="C0CNV8"/>